<keyword evidence="1" id="KW-0472">Membrane</keyword>
<dbReference type="RefSeq" id="WP_112084629.1">
    <property type="nucleotide sequence ID" value="NZ_QLSV01000001.1"/>
</dbReference>
<gene>
    <name evidence="2" type="ORF">B0I10_101214</name>
</gene>
<evidence type="ECO:0000256" key="1">
    <source>
        <dbReference type="SAM" id="Phobius"/>
    </source>
</evidence>
<proteinExistence type="predicted"/>
<reference evidence="2 3" key="1">
    <citation type="submission" date="2018-06" db="EMBL/GenBank/DDBJ databases">
        <title>Genomic Encyclopedia of Type Strains, Phase III (KMG-III): the genomes of soil and plant-associated and newly described type strains.</title>
        <authorList>
            <person name="Whitman W."/>
        </authorList>
    </citation>
    <scope>NUCLEOTIDE SEQUENCE [LARGE SCALE GENOMIC DNA]</scope>
    <source>
        <strain evidence="2 3">CGMCC 1.12504</strain>
    </source>
</reference>
<feature type="transmembrane region" description="Helical" evidence="1">
    <location>
        <begin position="7"/>
        <end position="28"/>
    </location>
</feature>
<sequence length="73" mass="8326">MQKKYKYLLLSIGCFLSASILHIVNVFIGLTKGESSLAKFIVVLLIVLYIIFFVLFLLNIKNKVEESKESENT</sequence>
<evidence type="ECO:0000313" key="3">
    <source>
        <dbReference type="Proteomes" id="UP000249518"/>
    </source>
</evidence>
<dbReference type="AlphaFoldDB" id="A0A328WXM9"/>
<keyword evidence="1" id="KW-0812">Transmembrane</keyword>
<dbReference type="EMBL" id="QLSV01000001">
    <property type="protein sequence ID" value="RAR51041.1"/>
    <property type="molecule type" value="Genomic_DNA"/>
</dbReference>
<accession>A0A328WXM9</accession>
<organism evidence="2 3">
    <name type="scientific">Flavobacterium lacus</name>
    <dbReference type="NCBI Taxonomy" id="1353778"/>
    <lineage>
        <taxon>Bacteria</taxon>
        <taxon>Pseudomonadati</taxon>
        <taxon>Bacteroidota</taxon>
        <taxon>Flavobacteriia</taxon>
        <taxon>Flavobacteriales</taxon>
        <taxon>Flavobacteriaceae</taxon>
        <taxon>Flavobacterium</taxon>
    </lineage>
</organism>
<keyword evidence="3" id="KW-1185">Reference proteome</keyword>
<feature type="transmembrane region" description="Helical" evidence="1">
    <location>
        <begin position="40"/>
        <end position="60"/>
    </location>
</feature>
<comment type="caution">
    <text evidence="2">The sequence shown here is derived from an EMBL/GenBank/DDBJ whole genome shotgun (WGS) entry which is preliminary data.</text>
</comment>
<evidence type="ECO:0000313" key="2">
    <source>
        <dbReference type="EMBL" id="RAR51041.1"/>
    </source>
</evidence>
<keyword evidence="1" id="KW-1133">Transmembrane helix</keyword>
<protein>
    <submittedName>
        <fullName evidence="2">Uncharacterized protein</fullName>
    </submittedName>
</protein>
<dbReference type="Proteomes" id="UP000249518">
    <property type="component" value="Unassembled WGS sequence"/>
</dbReference>
<name>A0A328WXM9_9FLAO</name>